<protein>
    <recommendedName>
        <fullName evidence="4">Pal1 cell morphology protein</fullName>
    </recommendedName>
</protein>
<feature type="region of interest" description="Disordered" evidence="1">
    <location>
        <begin position="535"/>
        <end position="594"/>
    </location>
</feature>
<feature type="compositionally biased region" description="Basic and acidic residues" evidence="1">
    <location>
        <begin position="458"/>
        <end position="467"/>
    </location>
</feature>
<dbReference type="Proteomes" id="UP001388673">
    <property type="component" value="Unassembled WGS sequence"/>
</dbReference>
<name>A0AAW0Z1M3_9TREE</name>
<feature type="compositionally biased region" description="Polar residues" evidence="1">
    <location>
        <begin position="418"/>
        <end position="428"/>
    </location>
</feature>
<feature type="compositionally biased region" description="Basic and acidic residues" evidence="1">
    <location>
        <begin position="32"/>
        <end position="42"/>
    </location>
</feature>
<evidence type="ECO:0000256" key="1">
    <source>
        <dbReference type="SAM" id="MobiDB-lite"/>
    </source>
</evidence>
<organism evidence="2 3">
    <name type="scientific">Kwoniella newhampshirensis</name>
    <dbReference type="NCBI Taxonomy" id="1651941"/>
    <lineage>
        <taxon>Eukaryota</taxon>
        <taxon>Fungi</taxon>
        <taxon>Dikarya</taxon>
        <taxon>Basidiomycota</taxon>
        <taxon>Agaricomycotina</taxon>
        <taxon>Tremellomycetes</taxon>
        <taxon>Tremellales</taxon>
        <taxon>Cryptococcaceae</taxon>
        <taxon>Kwoniella</taxon>
    </lineage>
</organism>
<feature type="compositionally biased region" description="Basic and acidic residues" evidence="1">
    <location>
        <begin position="348"/>
        <end position="384"/>
    </location>
</feature>
<feature type="compositionally biased region" description="Gly residues" evidence="1">
    <location>
        <begin position="564"/>
        <end position="573"/>
    </location>
</feature>
<dbReference type="KEGG" id="kne:92179754"/>
<accession>A0AAW0Z1M3</accession>
<sequence length="662" mass="71338">MAILAKPSRSYANVEHDADGLGAVGTGPYTADSKKSSKKSEGGFKTYRPPLAETHIRRPLGYDPHPTSHFAPLPPAFHLSSRHKKDQALAGQRAELDHILQPGYKSFSGGLDGDGDSSSIAGPSRHPSSRTAGGLNGVLDRKGKTTNGLGLRPSASISSFNGAANGGNSRRAGALGGIYIDSNGKVHDTEFDPFQGVAEMSRAKSRRRSAFGADRRKGSDSASSSETGSEADDGPASRRSTETGRESKDEEEIRRRLEMERKRLDDVSGYAAARRRSMMSERSGRGTPSIRSGEDGPLSAYSVSLAPTANRTKSQQGHYIPSPLSPTFANETSSASIYTARTTPTSHDFAHHREGTPPEKSTETTAKPKPETKSKVEITKDGSKKITGFDAPVTPALPSTPSLSNHLFPPATAPESARFSTTSRGSSDVTRERERERLPKPTERPREELFPETPAQIKRREERERRAGGRSALSSRATSLAVDTSLAAAGTTSRGRILPEIEIVEDDDPRIIFPPEGKLTRVQTHHDHVIRGPFSHALNAQGGGGSVNGPLGDRRPSSTRSYNGGAGGGGGSGSKPPSTLIDEDGGYLPTRWANGDKSLRITDDDREMYRPTEWKHGDPMGKNDEWRPGPKDAVKRNLKNIATSARFSLFRTKKKLLRKAEI</sequence>
<dbReference type="GeneID" id="92179754"/>
<comment type="caution">
    <text evidence="2">The sequence shown here is derived from an EMBL/GenBank/DDBJ whole genome shotgun (WGS) entry which is preliminary data.</text>
</comment>
<feature type="compositionally biased region" description="Basic and acidic residues" evidence="1">
    <location>
        <begin position="429"/>
        <end position="449"/>
    </location>
</feature>
<feature type="region of interest" description="Disordered" evidence="1">
    <location>
        <begin position="339"/>
        <end position="482"/>
    </location>
</feature>
<feature type="region of interest" description="Disordered" evidence="1">
    <location>
        <begin position="1"/>
        <end position="301"/>
    </location>
</feature>
<evidence type="ECO:0008006" key="4">
    <source>
        <dbReference type="Google" id="ProtNLM"/>
    </source>
</evidence>
<feature type="compositionally biased region" description="Basic and acidic residues" evidence="1">
    <location>
        <begin position="235"/>
        <end position="266"/>
    </location>
</feature>
<evidence type="ECO:0000313" key="2">
    <source>
        <dbReference type="EMBL" id="KAK8861673.1"/>
    </source>
</evidence>
<dbReference type="AlphaFoldDB" id="A0AAW0Z1M3"/>
<dbReference type="RefSeq" id="XP_066804298.1">
    <property type="nucleotide sequence ID" value="XM_066945609.1"/>
</dbReference>
<proteinExistence type="predicted"/>
<evidence type="ECO:0000313" key="3">
    <source>
        <dbReference type="Proteomes" id="UP001388673"/>
    </source>
</evidence>
<reference evidence="2 3" key="1">
    <citation type="journal article" date="2024" name="bioRxiv">
        <title>Comparative genomics of Cryptococcus and Kwoniella reveals pathogenesis evolution and contrasting karyotype dynamics via intercentromeric recombination or chromosome fusion.</title>
        <authorList>
            <person name="Coelho M.A."/>
            <person name="David-Palma M."/>
            <person name="Shea T."/>
            <person name="Bowers K."/>
            <person name="McGinley-Smith S."/>
            <person name="Mohammad A.W."/>
            <person name="Gnirke A."/>
            <person name="Yurkov A.M."/>
            <person name="Nowrousian M."/>
            <person name="Sun S."/>
            <person name="Cuomo C.A."/>
            <person name="Heitman J."/>
        </authorList>
    </citation>
    <scope>NUCLEOTIDE SEQUENCE [LARGE SCALE GENOMIC DNA]</scope>
    <source>
        <strain evidence="2 3">CBS 13917</strain>
    </source>
</reference>
<gene>
    <name evidence="2" type="ORF">IAR55_002496</name>
</gene>
<feature type="compositionally biased region" description="Low complexity" evidence="1">
    <location>
        <begin position="469"/>
        <end position="481"/>
    </location>
</feature>
<keyword evidence="3" id="KW-1185">Reference proteome</keyword>
<dbReference type="EMBL" id="JBCAWK010000004">
    <property type="protein sequence ID" value="KAK8861673.1"/>
    <property type="molecule type" value="Genomic_DNA"/>
</dbReference>
<feature type="region of interest" description="Disordered" evidence="1">
    <location>
        <begin position="610"/>
        <end position="631"/>
    </location>
</feature>
<feature type="compositionally biased region" description="Low complexity" evidence="1">
    <location>
        <begin position="154"/>
        <end position="173"/>
    </location>
</feature>